<dbReference type="OrthoDB" id="9766796at2"/>
<dbReference type="KEGG" id="mhey:H2LOC_017310"/>
<dbReference type="Pfam" id="PF16901">
    <property type="entry name" value="DAO_C"/>
    <property type="match status" value="1"/>
</dbReference>
<dbReference type="InterPro" id="IPR038299">
    <property type="entry name" value="DAO_C_sf"/>
</dbReference>
<evidence type="ECO:0000256" key="5">
    <source>
        <dbReference type="ARBA" id="ARBA00023002"/>
    </source>
</evidence>
<sequence length="495" mass="54789">MIYDLLIIGGGVNGCAIARDAAGRGLSVLLAEQGDLACATSSASTKLIHGGLRYLEQYEFRLVQEALSERELLLRAAPHIIRPLKFVLPHERGLRPAWMMRIGLLLYDYLAPRKRLERSQGVSLINNELGAPLRPSFQRGFTYADCWADDSRLVVANALSAREHGAEIRVGARFVSALRIRDRWIASVERGGEVEDIEARIIVNAAGPYVSRVLDGSLHIKSRKHVRLVKGSHIVTRRLFAGDHAYLLQNPDRRIIFAIPYEQEFTLIGTTDVSYDEPAGPVSISGEEIEYLTDSVNRCFNHIISERDVVWSYSGLRPLFDDGAIEASVVTRDYAFDLDVEAAPALSVFGGKLTTARRLAEHALEQLTPFFPHLGPAWTRAAPLPGGDIGDFPAFLAQLTREKPFLHPTVARRLAHAYGTRVWRLLGAAHAMSDLGEDYGCGLTTAELRYLVEEEWARCAEDVLWRRSKLGLHLTPAQQAAIAAALAQIVKETAS</sequence>
<dbReference type="GO" id="GO:0046168">
    <property type="term" value="P:glycerol-3-phosphate catabolic process"/>
    <property type="evidence" value="ECO:0007669"/>
    <property type="project" value="TreeGrafter"/>
</dbReference>
<dbReference type="InterPro" id="IPR036188">
    <property type="entry name" value="FAD/NAD-bd_sf"/>
</dbReference>
<evidence type="ECO:0000313" key="9">
    <source>
        <dbReference type="Proteomes" id="UP000309061"/>
    </source>
</evidence>
<dbReference type="Gene3D" id="3.50.50.60">
    <property type="entry name" value="FAD/NAD(P)-binding domain"/>
    <property type="match status" value="1"/>
</dbReference>
<evidence type="ECO:0000313" key="8">
    <source>
        <dbReference type="EMBL" id="QGM47306.1"/>
    </source>
</evidence>
<dbReference type="AlphaFoldDB" id="A0A6B8KG50"/>
<keyword evidence="9" id="KW-1185">Reference proteome</keyword>
<dbReference type="EMBL" id="CP046052">
    <property type="protein sequence ID" value="QGM47306.1"/>
    <property type="molecule type" value="Genomic_DNA"/>
</dbReference>
<evidence type="ECO:0000256" key="2">
    <source>
        <dbReference type="ARBA" id="ARBA00007330"/>
    </source>
</evidence>
<dbReference type="NCBIfam" id="NF008899">
    <property type="entry name" value="PRK12266.1"/>
    <property type="match status" value="1"/>
</dbReference>
<dbReference type="Gene3D" id="6.10.250.1890">
    <property type="match status" value="1"/>
</dbReference>
<evidence type="ECO:0000256" key="3">
    <source>
        <dbReference type="ARBA" id="ARBA00022630"/>
    </source>
</evidence>
<dbReference type="RefSeq" id="WP_136497445.1">
    <property type="nucleotide sequence ID" value="NZ_CP046052.1"/>
</dbReference>
<evidence type="ECO:0000256" key="1">
    <source>
        <dbReference type="ARBA" id="ARBA00001974"/>
    </source>
</evidence>
<dbReference type="Gene3D" id="3.30.9.10">
    <property type="entry name" value="D-Amino Acid Oxidase, subunit A, domain 2"/>
    <property type="match status" value="1"/>
</dbReference>
<organism evidence="8 9">
    <name type="scientific">Methylocystis heyeri</name>
    <dbReference type="NCBI Taxonomy" id="391905"/>
    <lineage>
        <taxon>Bacteria</taxon>
        <taxon>Pseudomonadati</taxon>
        <taxon>Pseudomonadota</taxon>
        <taxon>Alphaproteobacteria</taxon>
        <taxon>Hyphomicrobiales</taxon>
        <taxon>Methylocystaceae</taxon>
        <taxon>Methylocystis</taxon>
    </lineage>
</organism>
<dbReference type="InterPro" id="IPR000447">
    <property type="entry name" value="G3P_DH_FAD-dep"/>
</dbReference>
<dbReference type="PRINTS" id="PR01001">
    <property type="entry name" value="FADG3PDH"/>
</dbReference>
<dbReference type="Proteomes" id="UP000309061">
    <property type="component" value="Chromosome"/>
</dbReference>
<evidence type="ECO:0000259" key="6">
    <source>
        <dbReference type="Pfam" id="PF01266"/>
    </source>
</evidence>
<feature type="domain" description="FAD dependent oxidoreductase" evidence="6">
    <location>
        <begin position="4"/>
        <end position="323"/>
    </location>
</feature>
<name>A0A6B8KG50_9HYPH</name>
<dbReference type="Pfam" id="PF01266">
    <property type="entry name" value="DAO"/>
    <property type="match status" value="1"/>
</dbReference>
<keyword evidence="4" id="KW-0274">FAD</keyword>
<dbReference type="InterPro" id="IPR031656">
    <property type="entry name" value="DAO_C"/>
</dbReference>
<dbReference type="PANTHER" id="PTHR11985:SF15">
    <property type="entry name" value="GLYCEROL-3-PHOSPHATE DEHYDROGENASE, MITOCHONDRIAL"/>
    <property type="match status" value="1"/>
</dbReference>
<dbReference type="GO" id="GO:0004368">
    <property type="term" value="F:glycerol-3-phosphate dehydrogenase (quinone) activity"/>
    <property type="evidence" value="ECO:0007669"/>
    <property type="project" value="UniProtKB-EC"/>
</dbReference>
<comment type="similarity">
    <text evidence="2">Belongs to the FAD-dependent glycerol-3-phosphate dehydrogenase family.</text>
</comment>
<dbReference type="EC" id="1.1.5.3" evidence="8"/>
<dbReference type="SUPFAM" id="SSF51905">
    <property type="entry name" value="FAD/NAD(P)-binding domain"/>
    <property type="match status" value="1"/>
</dbReference>
<feature type="domain" description="Alpha-glycerophosphate oxidase C-terminal" evidence="7">
    <location>
        <begin position="379"/>
        <end position="492"/>
    </location>
</feature>
<evidence type="ECO:0000259" key="7">
    <source>
        <dbReference type="Pfam" id="PF16901"/>
    </source>
</evidence>
<dbReference type="Gene3D" id="1.10.8.870">
    <property type="entry name" value="Alpha-glycerophosphate oxidase, cap domain"/>
    <property type="match status" value="1"/>
</dbReference>
<evidence type="ECO:0000256" key="4">
    <source>
        <dbReference type="ARBA" id="ARBA00022827"/>
    </source>
</evidence>
<accession>A0A6B8KG50</accession>
<reference evidence="8 9" key="1">
    <citation type="submission" date="2019-11" db="EMBL/GenBank/DDBJ databases">
        <title>The genome sequence of Methylocystis heyeri.</title>
        <authorList>
            <person name="Oshkin I.Y."/>
            <person name="Miroshnikov K."/>
            <person name="Dedysh S.N."/>
        </authorList>
    </citation>
    <scope>NUCLEOTIDE SEQUENCE [LARGE SCALE GENOMIC DNA]</scope>
    <source>
        <strain evidence="8 9">H2</strain>
    </source>
</reference>
<protein>
    <submittedName>
        <fullName evidence="8">Glycerol-3-phosphate dehydrogenase</fullName>
        <ecNumber evidence="8">1.1.5.3</ecNumber>
    </submittedName>
</protein>
<comment type="cofactor">
    <cofactor evidence="1">
        <name>FAD</name>
        <dbReference type="ChEBI" id="CHEBI:57692"/>
    </cofactor>
</comment>
<dbReference type="InterPro" id="IPR006076">
    <property type="entry name" value="FAD-dep_OxRdtase"/>
</dbReference>
<dbReference type="NCBIfam" id="NF009906">
    <property type="entry name" value="PRK13369.1"/>
    <property type="match status" value="1"/>
</dbReference>
<keyword evidence="5 8" id="KW-0560">Oxidoreductase</keyword>
<proteinExistence type="inferred from homology"/>
<dbReference type="PANTHER" id="PTHR11985">
    <property type="entry name" value="GLYCEROL-3-PHOSPHATE DEHYDROGENASE"/>
    <property type="match status" value="1"/>
</dbReference>
<gene>
    <name evidence="8" type="ORF">H2LOC_017310</name>
</gene>
<keyword evidence="3" id="KW-0285">Flavoprotein</keyword>